<name>A0A9R1CXV5_9BACT</name>
<accession>A0A9R1CXV5</accession>
<dbReference type="InterPro" id="IPR013783">
    <property type="entry name" value="Ig-like_fold"/>
</dbReference>
<dbReference type="SUPFAM" id="SSF49265">
    <property type="entry name" value="Fibronectin type III"/>
    <property type="match status" value="1"/>
</dbReference>
<dbReference type="Gene3D" id="2.60.40.10">
    <property type="entry name" value="Immunoglobulins"/>
    <property type="match status" value="1"/>
</dbReference>
<feature type="chain" id="PRO_5040296346" description="Fibronectin type III domain protein" evidence="1">
    <location>
        <begin position="19"/>
        <end position="1093"/>
    </location>
</feature>
<reference evidence="2" key="1">
    <citation type="journal article" date="2022" name="Int. J. Syst. Evol. Microbiol.">
        <title>Prevotella lacticifex sp. nov., isolated from the rumen of cows.</title>
        <authorList>
            <person name="Shinkai T."/>
            <person name="Ikeyama N."/>
            <person name="Kumagai M."/>
            <person name="Ohmori H."/>
            <person name="Sakamoto M."/>
            <person name="Ohkuma M."/>
            <person name="Mitsumori M."/>
        </authorList>
    </citation>
    <scope>NUCLEOTIDE SEQUENCE</scope>
    <source>
        <strain evidence="2">R5076</strain>
    </source>
</reference>
<dbReference type="NCBIfam" id="NF038128">
    <property type="entry name" value="choice_anch_J"/>
    <property type="match status" value="1"/>
</dbReference>
<protein>
    <recommendedName>
        <fullName evidence="4">Fibronectin type III domain protein</fullName>
    </recommendedName>
</protein>
<evidence type="ECO:0000256" key="1">
    <source>
        <dbReference type="SAM" id="SignalP"/>
    </source>
</evidence>
<gene>
    <name evidence="2" type="ORF">PRLR5076_26620</name>
</gene>
<organism evidence="2 3">
    <name type="scientific">Prevotella lacticifex</name>
    <dbReference type="NCBI Taxonomy" id="2854755"/>
    <lineage>
        <taxon>Bacteria</taxon>
        <taxon>Pseudomonadati</taxon>
        <taxon>Bacteroidota</taxon>
        <taxon>Bacteroidia</taxon>
        <taxon>Bacteroidales</taxon>
        <taxon>Prevotellaceae</taxon>
        <taxon>Prevotella</taxon>
    </lineage>
</organism>
<dbReference type="GeneID" id="72466147"/>
<evidence type="ECO:0000313" key="3">
    <source>
        <dbReference type="Proteomes" id="UP000825483"/>
    </source>
</evidence>
<dbReference type="SUPFAM" id="SSF75011">
    <property type="entry name" value="3-carboxy-cis,cis-mucoante lactonizing enzyme"/>
    <property type="match status" value="1"/>
</dbReference>
<keyword evidence="1" id="KW-0732">Signal</keyword>
<dbReference type="InterPro" id="IPR036116">
    <property type="entry name" value="FN3_sf"/>
</dbReference>
<dbReference type="AlphaFoldDB" id="A0A9R1CXV5"/>
<dbReference type="Proteomes" id="UP000825483">
    <property type="component" value="Unassembled WGS sequence"/>
</dbReference>
<dbReference type="RefSeq" id="WP_223928566.1">
    <property type="nucleotide sequence ID" value="NZ_BPTU01000002.1"/>
</dbReference>
<dbReference type="EMBL" id="BPUB01000002">
    <property type="protein sequence ID" value="GJG59811.1"/>
    <property type="molecule type" value="Genomic_DNA"/>
</dbReference>
<comment type="caution">
    <text evidence="2">The sequence shown here is derived from an EMBL/GenBank/DDBJ whole genome shotgun (WGS) entry which is preliminary data.</text>
</comment>
<sequence>MRKSLFISLCLASLTATALQAQVRLPEKGGEPYRIQQVVSPRQALPAVATRHILRSPHHEAVDASAYAGRTFYGNLVNSNDWAGLSIGSVPYGVYSYTFGDNADFSAISTAGTYNFMASAYGRDRLIGVFPMSIMGALNGVRYICLDSANFKQDWEEIYSGVSYGYIPTVMAYDPTSDKFYGAMYNDQLNGINWAVFNEKTRKFETLKKWSNDFQPVTLAATPDGRLFSIGLDGYFYEIDKATGDASMVGQPGPVPSNYVQAMGYDGRTGTFLWEAVTDDGTGLYSVDTETGEATLVNGLSKNEQLSSLFFKSNEAKDKAPAAINDMALSFTGTAAQQGDLTFTVPSKAYDGSALTDNVDMTVYIDGSEVKTATVAPGSKQTQAVDFSNDNHYIDVVLKNDNGFAPNNYVYQYVGYDTPNPVTDVTFTVDSTAKKFNVTWKAPADGVNKGYLDKANLKYNVVRMPDSVTVANGLTDTAFADPAPSTLHRYYYRVYPVNNDKTGDYAESNRVLYGDAYSVPYSDDFDSEETQPLFTIIDANNDGATWSYNTWNKDMGINTVNYSAKDTFNDWLITPGVKLNKGIAYGLVYNMRNTFRGTYEGYKILCGTNPADTSTFKLIAECDSFDVSGTLTDIENDITVDADGTYYFALVCTSQKAHGSGMFVEKISVDALGSIEAPAAPADLAVKADEDGAMKGTVSFTAPTKTLGGADLTGSLTANIYRDKGSEPIASIDVTAGSKASYTDDAVTGVGTHSYTVAIANDKGEGKKVSASAFIGIYTPTYTNTFDDEGSDAFFTSYLNGEPVDGYNVTGWKYNSYGHDLELGYFPSQDALPATMDLMFPAIKLDKDSVYEVSFTWDNSIWGTAEAPAEFGYSRSGQPSDLVKIGDLPKTAYGANKLMAFDIVTSEAGRYYPYVSISTEEANYLSPTIDSIVIKTIGSAFAPDSVTNLKAVNDPTGALAATVSFNAPAKDYAGNGLSGALAVDIYRGANNTIPVKTFSSVTPGETLTWTDNSALKGYDSYMVVARNDYGRGRAASDTCYVGVDQPLGVSNYTVKGNDANTGARLSWDAPTGGVHGGVIDGSLQYIVGEYFPN</sequence>
<evidence type="ECO:0008006" key="4">
    <source>
        <dbReference type="Google" id="ProtNLM"/>
    </source>
</evidence>
<proteinExistence type="predicted"/>
<keyword evidence="3" id="KW-1185">Reference proteome</keyword>
<feature type="signal peptide" evidence="1">
    <location>
        <begin position="1"/>
        <end position="18"/>
    </location>
</feature>
<evidence type="ECO:0000313" key="2">
    <source>
        <dbReference type="EMBL" id="GJG59811.1"/>
    </source>
</evidence>